<dbReference type="Pfam" id="PF13098">
    <property type="entry name" value="Thioredoxin_2"/>
    <property type="match status" value="1"/>
</dbReference>
<dbReference type="STRING" id="573321.SAMN04488505_101691"/>
<dbReference type="InterPro" id="IPR013766">
    <property type="entry name" value="Thioredoxin_domain"/>
</dbReference>
<dbReference type="InterPro" id="IPR017937">
    <property type="entry name" value="Thioredoxin_CS"/>
</dbReference>
<organism evidence="4 5">
    <name type="scientific">Chitinophaga rupis</name>
    <dbReference type="NCBI Taxonomy" id="573321"/>
    <lineage>
        <taxon>Bacteria</taxon>
        <taxon>Pseudomonadati</taxon>
        <taxon>Bacteroidota</taxon>
        <taxon>Chitinophagia</taxon>
        <taxon>Chitinophagales</taxon>
        <taxon>Chitinophagaceae</taxon>
        <taxon>Chitinophaga</taxon>
    </lineage>
</organism>
<dbReference type="Gene3D" id="3.40.30.10">
    <property type="entry name" value="Glutaredoxin"/>
    <property type="match status" value="1"/>
</dbReference>
<feature type="signal peptide" evidence="2">
    <location>
        <begin position="1"/>
        <end position="19"/>
    </location>
</feature>
<evidence type="ECO:0000259" key="3">
    <source>
        <dbReference type="PROSITE" id="PS51352"/>
    </source>
</evidence>
<evidence type="ECO:0000256" key="2">
    <source>
        <dbReference type="SAM" id="SignalP"/>
    </source>
</evidence>
<protein>
    <submittedName>
        <fullName evidence="4">Thioredoxin-related protein</fullName>
    </submittedName>
</protein>
<accession>A0A1H7J4W3</accession>
<feature type="chain" id="PRO_5011760305" evidence="2">
    <location>
        <begin position="20"/>
        <end position="169"/>
    </location>
</feature>
<feature type="domain" description="Thioredoxin" evidence="3">
    <location>
        <begin position="11"/>
        <end position="154"/>
    </location>
</feature>
<gene>
    <name evidence="4" type="ORF">SAMN04488505_101691</name>
</gene>
<dbReference type="SUPFAM" id="SSF52833">
    <property type="entry name" value="Thioredoxin-like"/>
    <property type="match status" value="1"/>
</dbReference>
<dbReference type="EMBL" id="FOBB01000001">
    <property type="protein sequence ID" value="SEK68185.1"/>
    <property type="molecule type" value="Genomic_DNA"/>
</dbReference>
<dbReference type="AlphaFoldDB" id="A0A1H7J4W3"/>
<dbReference type="PROSITE" id="PS00194">
    <property type="entry name" value="THIOREDOXIN_1"/>
    <property type="match status" value="1"/>
</dbReference>
<proteinExistence type="predicted"/>
<dbReference type="InterPro" id="IPR036249">
    <property type="entry name" value="Thioredoxin-like_sf"/>
</dbReference>
<name>A0A1H7J4W3_9BACT</name>
<dbReference type="RefSeq" id="WP_089906736.1">
    <property type="nucleotide sequence ID" value="NZ_FOBB01000001.1"/>
</dbReference>
<keyword evidence="5" id="KW-1185">Reference proteome</keyword>
<evidence type="ECO:0000313" key="4">
    <source>
        <dbReference type="EMBL" id="SEK68185.1"/>
    </source>
</evidence>
<reference evidence="4 5" key="1">
    <citation type="submission" date="2016-10" db="EMBL/GenBank/DDBJ databases">
        <authorList>
            <person name="de Groot N.N."/>
        </authorList>
    </citation>
    <scope>NUCLEOTIDE SEQUENCE [LARGE SCALE GENOMIC DNA]</scope>
    <source>
        <strain evidence="4 5">DSM 21039</strain>
    </source>
</reference>
<evidence type="ECO:0000313" key="5">
    <source>
        <dbReference type="Proteomes" id="UP000198984"/>
    </source>
</evidence>
<keyword evidence="1" id="KW-0676">Redox-active center</keyword>
<dbReference type="InterPro" id="IPR012336">
    <property type="entry name" value="Thioredoxin-like_fold"/>
</dbReference>
<dbReference type="Proteomes" id="UP000198984">
    <property type="component" value="Unassembled WGS sequence"/>
</dbReference>
<dbReference type="PROSITE" id="PS51352">
    <property type="entry name" value="THIOREDOXIN_2"/>
    <property type="match status" value="1"/>
</dbReference>
<keyword evidence="2" id="KW-0732">Signal</keyword>
<dbReference type="OrthoDB" id="9811036at2"/>
<sequence length="169" mass="18935">MRCLLLLAFSLLLAHAAPAQVHYTTFEKLDSAVQAAPRKTFVFIHTSWCAYCNMMEHTTLQDKPVVQLLNSCFYSISLDAEQKQSILFKGKTYAFEPQGVSSGQHELAALLMKGEKAALYPSFVLLDEQYRIIYRYGGYVSSKQLLRLLQRACAGQKDITVHPGADPAK</sequence>
<evidence type="ECO:0000256" key="1">
    <source>
        <dbReference type="ARBA" id="ARBA00023284"/>
    </source>
</evidence>